<feature type="signal peptide" evidence="1">
    <location>
        <begin position="1"/>
        <end position="26"/>
    </location>
</feature>
<evidence type="ECO:0000313" key="3">
    <source>
        <dbReference type="Proteomes" id="UP001326110"/>
    </source>
</evidence>
<evidence type="ECO:0000256" key="1">
    <source>
        <dbReference type="SAM" id="SignalP"/>
    </source>
</evidence>
<sequence length="68" mass="6825">MNIAKNMEAIFIATAIIAGATSLATASTPAPRIFIAADAVTTPAAKAAPMQVVTITAKRLTAAEKAAL</sequence>
<reference evidence="2 3" key="1">
    <citation type="submission" date="2023-11" db="EMBL/GenBank/DDBJ databases">
        <title>MicrobeMod: A computational toolkit for identifying prokaryotic methylation and restriction-modification with nanopore sequencing.</title>
        <authorList>
            <person name="Crits-Christoph A."/>
            <person name="Kang S.C."/>
            <person name="Lee H."/>
            <person name="Ostrov N."/>
        </authorList>
    </citation>
    <scope>NUCLEOTIDE SEQUENCE [LARGE SCALE GENOMIC DNA]</scope>
    <source>
        <strain evidence="2 3">ATCC 25935</strain>
    </source>
</reference>
<dbReference type="RefSeq" id="WP_019923902.1">
    <property type="nucleotide sequence ID" value="NZ_CP140152.1"/>
</dbReference>
<dbReference type="Proteomes" id="UP001326110">
    <property type="component" value="Chromosome"/>
</dbReference>
<feature type="chain" id="PRO_5045230591" evidence="1">
    <location>
        <begin position="27"/>
        <end position="68"/>
    </location>
</feature>
<gene>
    <name evidence="2" type="ORF">SR858_25410</name>
</gene>
<keyword evidence="1" id="KW-0732">Signal</keyword>
<proteinExistence type="predicted"/>
<accession>A0ABZ0XX58</accession>
<dbReference type="EMBL" id="CP140152">
    <property type="protein sequence ID" value="WQH04335.1"/>
    <property type="molecule type" value="Genomic_DNA"/>
</dbReference>
<protein>
    <submittedName>
        <fullName evidence="2">Uncharacterized protein</fullName>
    </submittedName>
</protein>
<evidence type="ECO:0000313" key="2">
    <source>
        <dbReference type="EMBL" id="WQH04335.1"/>
    </source>
</evidence>
<organism evidence="2 3">
    <name type="scientific">Duganella zoogloeoides</name>
    <dbReference type="NCBI Taxonomy" id="75659"/>
    <lineage>
        <taxon>Bacteria</taxon>
        <taxon>Pseudomonadati</taxon>
        <taxon>Pseudomonadota</taxon>
        <taxon>Betaproteobacteria</taxon>
        <taxon>Burkholderiales</taxon>
        <taxon>Oxalobacteraceae</taxon>
        <taxon>Telluria group</taxon>
        <taxon>Duganella</taxon>
    </lineage>
</organism>
<keyword evidence="3" id="KW-1185">Reference proteome</keyword>
<dbReference type="GeneID" id="43165485"/>
<name>A0ABZ0XX58_9BURK</name>